<dbReference type="InterPro" id="IPR036390">
    <property type="entry name" value="WH_DNA-bd_sf"/>
</dbReference>
<dbReference type="AlphaFoldDB" id="A0A7K0C5E7"/>
<sequence length="153" mass="16727">MSRPTAWGAYIRIAATLCQRIEDSTYGPGARLPAEVPLSAEFKVARNTVRRALAMLEAEGLVMAQVGVGWFVHDPEASTVAACPQYERIAADLRAKIESGEFSPGDALPSEARICERYSVARFTARQAFASLESSGLIECIHGRGRFVRSRRP</sequence>
<dbReference type="InterPro" id="IPR036388">
    <property type="entry name" value="WH-like_DNA-bd_sf"/>
</dbReference>
<dbReference type="Pfam" id="PF00392">
    <property type="entry name" value="GntR"/>
    <property type="match status" value="2"/>
</dbReference>
<name>A0A7K0C5E7_9ACTN</name>
<evidence type="ECO:0000256" key="3">
    <source>
        <dbReference type="ARBA" id="ARBA00023163"/>
    </source>
</evidence>
<evidence type="ECO:0000313" key="5">
    <source>
        <dbReference type="EMBL" id="MQY08054.1"/>
    </source>
</evidence>
<protein>
    <submittedName>
        <fullName evidence="5">Transcriptional regulator NanR</fullName>
    </submittedName>
</protein>
<proteinExistence type="predicted"/>
<evidence type="ECO:0000256" key="2">
    <source>
        <dbReference type="ARBA" id="ARBA00023125"/>
    </source>
</evidence>
<keyword evidence="2" id="KW-0238">DNA-binding</keyword>
<dbReference type="GO" id="GO:0003700">
    <property type="term" value="F:DNA-binding transcription factor activity"/>
    <property type="evidence" value="ECO:0007669"/>
    <property type="project" value="InterPro"/>
</dbReference>
<dbReference type="Proteomes" id="UP000487268">
    <property type="component" value="Unassembled WGS sequence"/>
</dbReference>
<keyword evidence="1" id="KW-0805">Transcription regulation</keyword>
<dbReference type="InterPro" id="IPR050679">
    <property type="entry name" value="Bact_HTH_transcr_reg"/>
</dbReference>
<dbReference type="GO" id="GO:0003677">
    <property type="term" value="F:DNA binding"/>
    <property type="evidence" value="ECO:0007669"/>
    <property type="project" value="UniProtKB-KW"/>
</dbReference>
<dbReference type="EMBL" id="WEGH01000004">
    <property type="protein sequence ID" value="MQY08054.1"/>
    <property type="molecule type" value="Genomic_DNA"/>
</dbReference>
<comment type="caution">
    <text evidence="5">The sequence shown here is derived from an EMBL/GenBank/DDBJ whole genome shotgun (WGS) entry which is preliminary data.</text>
</comment>
<evidence type="ECO:0000313" key="6">
    <source>
        <dbReference type="Proteomes" id="UP000487268"/>
    </source>
</evidence>
<keyword evidence="3" id="KW-0804">Transcription</keyword>
<feature type="domain" description="HTH gntR-type" evidence="4">
    <location>
        <begin position="7"/>
        <end position="75"/>
    </location>
</feature>
<dbReference type="PROSITE" id="PS50949">
    <property type="entry name" value="HTH_GNTR"/>
    <property type="match status" value="2"/>
</dbReference>
<feature type="domain" description="HTH gntR-type" evidence="4">
    <location>
        <begin position="83"/>
        <end position="151"/>
    </location>
</feature>
<dbReference type="InterPro" id="IPR000524">
    <property type="entry name" value="Tscrpt_reg_HTH_GntR"/>
</dbReference>
<gene>
    <name evidence="5" type="primary">nanR_2</name>
    <name evidence="5" type="ORF">ACRB68_61600</name>
</gene>
<dbReference type="GO" id="GO:0045892">
    <property type="term" value="P:negative regulation of DNA-templated transcription"/>
    <property type="evidence" value="ECO:0007669"/>
    <property type="project" value="TreeGrafter"/>
</dbReference>
<dbReference type="SUPFAM" id="SSF46785">
    <property type="entry name" value="Winged helix' DNA-binding domain"/>
    <property type="match status" value="2"/>
</dbReference>
<organism evidence="5 6">
    <name type="scientific">Actinomadura macrotermitis</name>
    <dbReference type="NCBI Taxonomy" id="2585200"/>
    <lineage>
        <taxon>Bacteria</taxon>
        <taxon>Bacillati</taxon>
        <taxon>Actinomycetota</taxon>
        <taxon>Actinomycetes</taxon>
        <taxon>Streptosporangiales</taxon>
        <taxon>Thermomonosporaceae</taxon>
        <taxon>Actinomadura</taxon>
    </lineage>
</organism>
<dbReference type="RefSeq" id="WP_328594983.1">
    <property type="nucleotide sequence ID" value="NZ_WEGH01000004.1"/>
</dbReference>
<reference evidence="5 6" key="1">
    <citation type="submission" date="2019-10" db="EMBL/GenBank/DDBJ databases">
        <title>Actinomadura rubteroloni sp. nov. and Actinomadura macrotermitis sp. nov., isolated from the gut of fungus growing-termite Macrotermes natalensis.</title>
        <authorList>
            <person name="Benndorf R."/>
            <person name="Martin K."/>
            <person name="Kuefner M."/>
            <person name="De Beer W."/>
            <person name="Kaster A.-K."/>
            <person name="Vollmers J."/>
            <person name="Poulsen M."/>
            <person name="Beemelmanns C."/>
        </authorList>
    </citation>
    <scope>NUCLEOTIDE SEQUENCE [LARGE SCALE GENOMIC DNA]</scope>
    <source>
        <strain evidence="5 6">RB68</strain>
    </source>
</reference>
<keyword evidence="6" id="KW-1185">Reference proteome</keyword>
<dbReference type="PRINTS" id="PR00035">
    <property type="entry name" value="HTHGNTR"/>
</dbReference>
<accession>A0A7K0C5E7</accession>
<dbReference type="SMART" id="SM00345">
    <property type="entry name" value="HTH_GNTR"/>
    <property type="match status" value="2"/>
</dbReference>
<evidence type="ECO:0000256" key="1">
    <source>
        <dbReference type="ARBA" id="ARBA00023015"/>
    </source>
</evidence>
<dbReference type="Gene3D" id="1.10.10.10">
    <property type="entry name" value="Winged helix-like DNA-binding domain superfamily/Winged helix DNA-binding domain"/>
    <property type="match status" value="2"/>
</dbReference>
<dbReference type="PANTHER" id="PTHR44846:SF17">
    <property type="entry name" value="GNTR-FAMILY TRANSCRIPTIONAL REGULATOR"/>
    <property type="match status" value="1"/>
</dbReference>
<dbReference type="CDD" id="cd07377">
    <property type="entry name" value="WHTH_GntR"/>
    <property type="match status" value="2"/>
</dbReference>
<dbReference type="PANTHER" id="PTHR44846">
    <property type="entry name" value="MANNOSYL-D-GLYCERATE TRANSPORT/METABOLISM SYSTEM REPRESSOR MNGR-RELATED"/>
    <property type="match status" value="1"/>
</dbReference>
<evidence type="ECO:0000259" key="4">
    <source>
        <dbReference type="PROSITE" id="PS50949"/>
    </source>
</evidence>